<sequence>MKQIIYAVIILHSILIISGCNGNKTADKLMPELEQAEKVMFDHPDSSLHILESMEVPSSRTDKENHALWCLLTSQAKVKQLMKISSDSLVRIAYDYYKPTNNARRKAMSALYMGNINYNLGHIEEAMKYYLEGKSEVEKTEDYKTGYLIMSSLGKLYLYRNLTDYALESCTKAYDYAVRDSNLRYQMGALQYLARCYCISNKLPKAMESYQRCSAIAAELGLKNTDYYYDIQREIALVYTNSHKIEKSLSILQSFPIEYRPFSLIGKNYFRLGKLDSAFYYLNKALNTDNIYTKASIYEYLYRLSEKPKYNQYLKTYCDSLLFYNDSIITIDKGKQIIAYKEKYNNEKLITEKQKLELEKANITYWWMFTVVIVLLLGILLIYIYLRKRITIQKKEEELTSLALQLHQKELEVEKNESYIVELQSQFAENNKKKELYIEQIEALKNLKKENERLSLEKNMLHEKIASYSISSHELSNVKTLSDRLLLLEKREKELCSLLLTQIPFLRNLHLKPVYLNDTELSDICQVTDNIFHNFTQRLSKEISSLSEHEIILCCLIKLRFSITEISVFLNIAPTSVSRSKLRIKTKIYSELGEFSKEKSLDIWLWEY</sequence>
<dbReference type="SUPFAM" id="SSF48452">
    <property type="entry name" value="TPR-like"/>
    <property type="match status" value="1"/>
</dbReference>
<keyword evidence="1" id="KW-0175">Coiled coil</keyword>
<dbReference type="Proteomes" id="UP000616346">
    <property type="component" value="Unassembled WGS sequence"/>
</dbReference>
<dbReference type="EMBL" id="JACSPQ010000009">
    <property type="protein sequence ID" value="MBD8002410.1"/>
    <property type="molecule type" value="Genomic_DNA"/>
</dbReference>
<dbReference type="InterPro" id="IPR019734">
    <property type="entry name" value="TPR_rpt"/>
</dbReference>
<name>A0ABR8VCA6_9BACT</name>
<keyword evidence="2" id="KW-1133">Transmembrane helix</keyword>
<reference evidence="3 4" key="1">
    <citation type="submission" date="2020-08" db="EMBL/GenBank/DDBJ databases">
        <title>A Genomic Blueprint of the Chicken Gut Microbiome.</title>
        <authorList>
            <person name="Gilroy R."/>
            <person name="Ravi A."/>
            <person name="Getino M."/>
            <person name="Pursley I."/>
            <person name="Horton D.L."/>
            <person name="Alikhan N.-F."/>
            <person name="Baker D."/>
            <person name="Gharbi K."/>
            <person name="Hall N."/>
            <person name="Watson M."/>
            <person name="Adriaenssens E.M."/>
            <person name="Foster-Nyarko E."/>
            <person name="Jarju S."/>
            <person name="Secka A."/>
            <person name="Antonio M."/>
            <person name="Oren A."/>
            <person name="Chaudhuri R."/>
            <person name="La Ragione R.M."/>
            <person name="Hildebrand F."/>
            <person name="Pallen M.J."/>
        </authorList>
    </citation>
    <scope>NUCLEOTIDE SEQUENCE [LARGE SCALE GENOMIC DNA]</scope>
    <source>
        <strain evidence="3 4">Sa1YUN3</strain>
    </source>
</reference>
<keyword evidence="2" id="KW-0812">Transmembrane</keyword>
<evidence type="ECO:0000313" key="3">
    <source>
        <dbReference type="EMBL" id="MBD8002410.1"/>
    </source>
</evidence>
<evidence type="ECO:0008006" key="5">
    <source>
        <dbReference type="Google" id="ProtNLM"/>
    </source>
</evidence>
<dbReference type="Gene3D" id="1.25.40.10">
    <property type="entry name" value="Tetratricopeptide repeat domain"/>
    <property type="match status" value="1"/>
</dbReference>
<dbReference type="PROSITE" id="PS51257">
    <property type="entry name" value="PROKAR_LIPOPROTEIN"/>
    <property type="match status" value="1"/>
</dbReference>
<protein>
    <recommendedName>
        <fullName evidence="5">Tetratricopeptide repeat protein</fullName>
    </recommendedName>
</protein>
<gene>
    <name evidence="3" type="ORF">H9626_09325</name>
</gene>
<comment type="caution">
    <text evidence="3">The sequence shown here is derived from an EMBL/GenBank/DDBJ whole genome shotgun (WGS) entry which is preliminary data.</text>
</comment>
<dbReference type="InterPro" id="IPR011990">
    <property type="entry name" value="TPR-like_helical_dom_sf"/>
</dbReference>
<evidence type="ECO:0000256" key="2">
    <source>
        <dbReference type="SAM" id="Phobius"/>
    </source>
</evidence>
<evidence type="ECO:0000313" key="4">
    <source>
        <dbReference type="Proteomes" id="UP000616346"/>
    </source>
</evidence>
<proteinExistence type="predicted"/>
<organism evidence="3 4">
    <name type="scientific">Phocaeicola faecium</name>
    <dbReference type="NCBI Taxonomy" id="2762213"/>
    <lineage>
        <taxon>Bacteria</taxon>
        <taxon>Pseudomonadati</taxon>
        <taxon>Bacteroidota</taxon>
        <taxon>Bacteroidia</taxon>
        <taxon>Bacteroidales</taxon>
        <taxon>Bacteroidaceae</taxon>
        <taxon>Phocaeicola</taxon>
    </lineage>
</organism>
<accession>A0ABR8VCA6</accession>
<feature type="transmembrane region" description="Helical" evidence="2">
    <location>
        <begin position="365"/>
        <end position="386"/>
    </location>
</feature>
<feature type="coiled-coil region" evidence="1">
    <location>
        <begin position="392"/>
        <end position="464"/>
    </location>
</feature>
<evidence type="ECO:0000256" key="1">
    <source>
        <dbReference type="SAM" id="Coils"/>
    </source>
</evidence>
<dbReference type="RefSeq" id="WP_191710332.1">
    <property type="nucleotide sequence ID" value="NZ_JACSPQ010000009.1"/>
</dbReference>
<keyword evidence="2" id="KW-0472">Membrane</keyword>
<keyword evidence="4" id="KW-1185">Reference proteome</keyword>
<dbReference type="SMART" id="SM00028">
    <property type="entry name" value="TPR"/>
    <property type="match status" value="4"/>
</dbReference>